<accession>A0A7S0GN77</accession>
<proteinExistence type="predicted"/>
<reference evidence="1" key="1">
    <citation type="submission" date="2021-01" db="EMBL/GenBank/DDBJ databases">
        <authorList>
            <person name="Corre E."/>
            <person name="Pelletier E."/>
            <person name="Niang G."/>
            <person name="Scheremetjew M."/>
            <person name="Finn R."/>
            <person name="Kale V."/>
            <person name="Holt S."/>
            <person name="Cochrane G."/>
            <person name="Meng A."/>
            <person name="Brown T."/>
            <person name="Cohen L."/>
        </authorList>
    </citation>
    <scope>NUCLEOTIDE SEQUENCE</scope>
    <source>
        <strain evidence="1">CCAP1064/1</strain>
    </source>
</reference>
<protein>
    <submittedName>
        <fullName evidence="1">Uncharacterized protein</fullName>
    </submittedName>
</protein>
<sequence>MGRSHNAIVDVDAHVRFVIIVCVVVGVGGGLAELGSNIVGAAFTPVTKLTPTPVMGIIFKTEIRMSGWSSADNEGVLFFRKREVAASVGISRTGNVSWRGARRGGE</sequence>
<dbReference type="AlphaFoldDB" id="A0A7S0GN77"/>
<dbReference type="EMBL" id="HBEL01048872">
    <property type="protein sequence ID" value="CAD8426461.1"/>
    <property type="molecule type" value="Transcribed_RNA"/>
</dbReference>
<evidence type="ECO:0000313" key="1">
    <source>
        <dbReference type="EMBL" id="CAD8426461.1"/>
    </source>
</evidence>
<organism evidence="1">
    <name type="scientific">Proboscia inermis</name>
    <dbReference type="NCBI Taxonomy" id="420281"/>
    <lineage>
        <taxon>Eukaryota</taxon>
        <taxon>Sar</taxon>
        <taxon>Stramenopiles</taxon>
        <taxon>Ochrophyta</taxon>
        <taxon>Bacillariophyta</taxon>
        <taxon>Coscinodiscophyceae</taxon>
        <taxon>Rhizosoleniophycidae</taxon>
        <taxon>Rhizosoleniales</taxon>
        <taxon>Rhizosoleniaceae</taxon>
        <taxon>Proboscia</taxon>
    </lineage>
</organism>
<name>A0A7S0GN77_9STRA</name>
<gene>
    <name evidence="1" type="ORF">PINE0816_LOCUS22623</name>
</gene>